<evidence type="ECO:0000256" key="1">
    <source>
        <dbReference type="ARBA" id="ARBA00011063"/>
    </source>
</evidence>
<proteinExistence type="inferred from homology"/>
<dbReference type="EC" id="3.1.3.48" evidence="2"/>
<evidence type="ECO:0000256" key="3">
    <source>
        <dbReference type="ARBA" id="ARBA00022801"/>
    </source>
</evidence>
<dbReference type="GO" id="GO:0004725">
    <property type="term" value="F:protein tyrosine phosphatase activity"/>
    <property type="evidence" value="ECO:0007669"/>
    <property type="project" value="UniProtKB-EC"/>
</dbReference>
<dbReference type="SUPFAM" id="SSF52788">
    <property type="entry name" value="Phosphotyrosine protein phosphatases I"/>
    <property type="match status" value="1"/>
</dbReference>
<gene>
    <name evidence="7" type="ORF">CDQ91_05275</name>
</gene>
<dbReference type="Pfam" id="PF01451">
    <property type="entry name" value="LMWPc"/>
    <property type="match status" value="1"/>
</dbReference>
<dbReference type="SMART" id="SM00226">
    <property type="entry name" value="LMWPc"/>
    <property type="match status" value="1"/>
</dbReference>
<feature type="domain" description="Phosphotyrosine protein phosphatase I" evidence="6">
    <location>
        <begin position="9"/>
        <end position="156"/>
    </location>
</feature>
<dbReference type="CDD" id="cd16343">
    <property type="entry name" value="LMWPTP"/>
    <property type="match status" value="1"/>
</dbReference>
<keyword evidence="4" id="KW-0904">Protein phosphatase</keyword>
<feature type="active site" description="Proton donor" evidence="5">
    <location>
        <position position="130"/>
    </location>
</feature>
<feature type="active site" description="Nucleophile" evidence="5">
    <location>
        <position position="15"/>
    </location>
</feature>
<evidence type="ECO:0000313" key="7">
    <source>
        <dbReference type="EMBL" id="OWR00434.1"/>
    </source>
</evidence>
<evidence type="ECO:0000256" key="5">
    <source>
        <dbReference type="PIRSR" id="PIRSR617867-1"/>
    </source>
</evidence>
<comment type="similarity">
    <text evidence="1">Belongs to the low molecular weight phosphotyrosine protein phosphatase family.</text>
</comment>
<dbReference type="Proteomes" id="UP000197097">
    <property type="component" value="Unassembled WGS sequence"/>
</dbReference>
<accession>A0A246K4A9</accession>
<dbReference type="InterPro" id="IPR036196">
    <property type="entry name" value="Ptyr_pPase_sf"/>
</dbReference>
<organism evidence="7 8">
    <name type="scientific">Sphingopyxis witflariensis</name>
    <dbReference type="NCBI Taxonomy" id="173675"/>
    <lineage>
        <taxon>Bacteria</taxon>
        <taxon>Pseudomonadati</taxon>
        <taxon>Pseudomonadota</taxon>
        <taxon>Alphaproteobacteria</taxon>
        <taxon>Sphingomonadales</taxon>
        <taxon>Sphingomonadaceae</taxon>
        <taxon>Sphingopyxis</taxon>
    </lineage>
</organism>
<keyword evidence="8" id="KW-1185">Reference proteome</keyword>
<dbReference type="Gene3D" id="3.40.50.2300">
    <property type="match status" value="1"/>
</dbReference>
<reference evidence="7 8" key="1">
    <citation type="journal article" date="2002" name="Int. J. Syst. Evol. Microbiol.">
        <title>Sphingopyxis witflariensis sp. nov., isolated from activated sludge.</title>
        <authorList>
            <person name="Kampfer P."/>
            <person name="Witzenberger R."/>
            <person name="Denner E.B."/>
            <person name="Busse H.J."/>
            <person name="Neef A."/>
        </authorList>
    </citation>
    <scope>NUCLEOTIDE SEQUENCE [LARGE SCALE GENOMIC DNA]</scope>
    <source>
        <strain evidence="7 8">DSM 14551</strain>
    </source>
</reference>
<dbReference type="AlphaFoldDB" id="A0A246K4A9"/>
<dbReference type="PRINTS" id="PR00719">
    <property type="entry name" value="LMWPTPASE"/>
</dbReference>
<feature type="active site" evidence="5">
    <location>
        <position position="21"/>
    </location>
</feature>
<sequence length="162" mass="17251">MRNDRKTRPAILFLCLGNICRSPLAEGAARAAFADAGIDATLDSAGTGDWHVGRPPDARAQAEARRRGADIGDLRARQLTRDDFYRFDLILAADDTNLRDARAIAPADATARLRLMLDLVRGREGDSVADPYYGDEGGFGVTWDDVSAVAAALVTDASASSG</sequence>
<keyword evidence="3" id="KW-0378">Hydrolase</keyword>
<comment type="caution">
    <text evidence="7">The sequence shown here is derived from an EMBL/GenBank/DDBJ whole genome shotgun (WGS) entry which is preliminary data.</text>
</comment>
<dbReference type="PANTHER" id="PTHR11717:SF7">
    <property type="entry name" value="LOW MOLECULAR WEIGHT PHOSPHOTYROSINE PROTEIN PHOSPHATASE"/>
    <property type="match status" value="1"/>
</dbReference>
<dbReference type="PANTHER" id="PTHR11717">
    <property type="entry name" value="LOW MOLECULAR WEIGHT PROTEIN TYROSINE PHOSPHATASE"/>
    <property type="match status" value="1"/>
</dbReference>
<name>A0A246K4A9_9SPHN</name>
<dbReference type="InterPro" id="IPR050438">
    <property type="entry name" value="LMW_PTPase"/>
</dbReference>
<evidence type="ECO:0000259" key="6">
    <source>
        <dbReference type="SMART" id="SM00226"/>
    </source>
</evidence>
<evidence type="ECO:0000256" key="2">
    <source>
        <dbReference type="ARBA" id="ARBA00013064"/>
    </source>
</evidence>
<dbReference type="InterPro" id="IPR017867">
    <property type="entry name" value="Tyr_phospatase_low_mol_wt"/>
</dbReference>
<evidence type="ECO:0000313" key="8">
    <source>
        <dbReference type="Proteomes" id="UP000197097"/>
    </source>
</evidence>
<dbReference type="EMBL" id="NISJ01000002">
    <property type="protein sequence ID" value="OWR00434.1"/>
    <property type="molecule type" value="Genomic_DNA"/>
</dbReference>
<protein>
    <recommendedName>
        <fullName evidence="2">protein-tyrosine-phosphatase</fullName>
        <ecNumber evidence="2">3.1.3.48</ecNumber>
    </recommendedName>
</protein>
<evidence type="ECO:0000256" key="4">
    <source>
        <dbReference type="ARBA" id="ARBA00022912"/>
    </source>
</evidence>
<dbReference type="InterPro" id="IPR023485">
    <property type="entry name" value="Ptyr_pPase"/>
</dbReference>